<keyword evidence="3" id="KW-1185">Reference proteome</keyword>
<evidence type="ECO:0008006" key="4">
    <source>
        <dbReference type="Google" id="ProtNLM"/>
    </source>
</evidence>
<sequence>MTTIRIRIDDHWITVTSADIGTASGARPTPGEAPIHIVGGIGTDGSWPAEYGKPGDMTPAFAVTGLTHEEACELGRRSGQDVIYAWSYDCLAVFSCVDGSCSLTGWRSDTSAEQPAGQEPTAFAGREGEPVTPAVRESEKPPAAAPPLPSPTVLAPAPRPPAPPKRERLAADCLYPSRPLGETEQVLLSVRAWRMFGRRISRVLHVRDGRLELLSRRGKDPVEVIDLGPVPTDPLAVALDHVPDLLTFPSEAAVEIKCPAGDAERVADLITPVVDDFYSVEELYDYDDDWDDEEWDEEDWDDYKAGHKRAEPREDERTYRWYDGLTTVRIHINDILHLAAEVDGRWILVPMDPHQEFPPLPMPGNYFTEDSYGFDGGSPISNSHWWTGSGNIRGDLHIAWAAWDEGGEVLIARCSTEEFDRRVAAWGYLDRPDEGVIEE</sequence>
<evidence type="ECO:0000313" key="2">
    <source>
        <dbReference type="EMBL" id="GII56110.1"/>
    </source>
</evidence>
<protein>
    <recommendedName>
        <fullName evidence="4">DUF4241 domain-containing protein</fullName>
    </recommendedName>
</protein>
<evidence type="ECO:0000256" key="1">
    <source>
        <dbReference type="SAM" id="MobiDB-lite"/>
    </source>
</evidence>
<reference evidence="2" key="1">
    <citation type="submission" date="2021-01" db="EMBL/GenBank/DDBJ databases">
        <title>Whole genome shotgun sequence of Planotetraspora thailandica NBRC 104271.</title>
        <authorList>
            <person name="Komaki H."/>
            <person name="Tamura T."/>
        </authorList>
    </citation>
    <scope>NUCLEOTIDE SEQUENCE</scope>
    <source>
        <strain evidence="2">NBRC 104271</strain>
    </source>
</reference>
<name>A0A8J3V4U1_9ACTN</name>
<organism evidence="2 3">
    <name type="scientific">Planotetraspora thailandica</name>
    <dbReference type="NCBI Taxonomy" id="487172"/>
    <lineage>
        <taxon>Bacteria</taxon>
        <taxon>Bacillati</taxon>
        <taxon>Actinomycetota</taxon>
        <taxon>Actinomycetes</taxon>
        <taxon>Streptosporangiales</taxon>
        <taxon>Streptosporangiaceae</taxon>
        <taxon>Planotetraspora</taxon>
    </lineage>
</organism>
<accession>A0A8J3V4U1</accession>
<dbReference type="EMBL" id="BOOR01000033">
    <property type="protein sequence ID" value="GII56110.1"/>
    <property type="molecule type" value="Genomic_DNA"/>
</dbReference>
<proteinExistence type="predicted"/>
<gene>
    <name evidence="2" type="ORF">Pth03_44990</name>
</gene>
<dbReference type="AlphaFoldDB" id="A0A8J3V4U1"/>
<dbReference type="Proteomes" id="UP000605992">
    <property type="component" value="Unassembled WGS sequence"/>
</dbReference>
<feature type="region of interest" description="Disordered" evidence="1">
    <location>
        <begin position="107"/>
        <end position="166"/>
    </location>
</feature>
<dbReference type="RefSeq" id="WP_203946283.1">
    <property type="nucleotide sequence ID" value="NZ_BOOR01000033.1"/>
</dbReference>
<comment type="caution">
    <text evidence="2">The sequence shown here is derived from an EMBL/GenBank/DDBJ whole genome shotgun (WGS) entry which is preliminary data.</text>
</comment>
<evidence type="ECO:0000313" key="3">
    <source>
        <dbReference type="Proteomes" id="UP000605992"/>
    </source>
</evidence>